<gene>
    <name evidence="2" type="ORF">ACFSUF_06850</name>
</gene>
<feature type="transmembrane region" description="Helical" evidence="1">
    <location>
        <begin position="70"/>
        <end position="87"/>
    </location>
</feature>
<dbReference type="Proteomes" id="UP001597541">
    <property type="component" value="Unassembled WGS sequence"/>
</dbReference>
<organism evidence="2 3">
    <name type="scientific">Paenibacillus gansuensis</name>
    <dbReference type="NCBI Taxonomy" id="306542"/>
    <lineage>
        <taxon>Bacteria</taxon>
        <taxon>Bacillati</taxon>
        <taxon>Bacillota</taxon>
        <taxon>Bacilli</taxon>
        <taxon>Bacillales</taxon>
        <taxon>Paenibacillaceae</taxon>
        <taxon>Paenibacillus</taxon>
    </lineage>
</organism>
<reference evidence="3" key="1">
    <citation type="journal article" date="2019" name="Int. J. Syst. Evol. Microbiol.">
        <title>The Global Catalogue of Microorganisms (GCM) 10K type strain sequencing project: providing services to taxonomists for standard genome sequencing and annotation.</title>
        <authorList>
            <consortium name="The Broad Institute Genomics Platform"/>
            <consortium name="The Broad Institute Genome Sequencing Center for Infectious Disease"/>
            <person name="Wu L."/>
            <person name="Ma J."/>
        </authorList>
    </citation>
    <scope>NUCLEOTIDE SEQUENCE [LARGE SCALE GENOMIC DNA]</scope>
    <source>
        <strain evidence="3">KCTC 3950</strain>
    </source>
</reference>
<evidence type="ECO:0008006" key="4">
    <source>
        <dbReference type="Google" id="ProtNLM"/>
    </source>
</evidence>
<keyword evidence="1" id="KW-0812">Transmembrane</keyword>
<keyword evidence="3" id="KW-1185">Reference proteome</keyword>
<accession>A0ABW5PA27</accession>
<evidence type="ECO:0000313" key="3">
    <source>
        <dbReference type="Proteomes" id="UP001597541"/>
    </source>
</evidence>
<dbReference type="RefSeq" id="WP_377601409.1">
    <property type="nucleotide sequence ID" value="NZ_JBHUME010000005.1"/>
</dbReference>
<comment type="caution">
    <text evidence="2">The sequence shown here is derived from an EMBL/GenBank/DDBJ whole genome shotgun (WGS) entry which is preliminary data.</text>
</comment>
<evidence type="ECO:0000313" key="2">
    <source>
        <dbReference type="EMBL" id="MFD2612146.1"/>
    </source>
</evidence>
<sequence>MSRKWERMVQKNTKVTNKVRAKQGKLSISNSPGSASEVKRHTGRSFLLPIGCAVIAIFFAIAFAVQQGAMYWFTVISYLLLAVVFYFRKPYLAIGKDYISTRKFGGDRKMYAAGLEKIVAQPGYVVVHLKHSKSNWVFSRVFNRYDTDKMAADLQTFAKQHAVPFEEKAN</sequence>
<dbReference type="EMBL" id="JBHUME010000005">
    <property type="protein sequence ID" value="MFD2612146.1"/>
    <property type="molecule type" value="Genomic_DNA"/>
</dbReference>
<proteinExistence type="predicted"/>
<name>A0ABW5PA27_9BACL</name>
<keyword evidence="1" id="KW-0472">Membrane</keyword>
<protein>
    <recommendedName>
        <fullName evidence="4">Methyltransferase</fullName>
    </recommendedName>
</protein>
<feature type="transmembrane region" description="Helical" evidence="1">
    <location>
        <begin position="46"/>
        <end position="64"/>
    </location>
</feature>
<keyword evidence="1" id="KW-1133">Transmembrane helix</keyword>
<evidence type="ECO:0000256" key="1">
    <source>
        <dbReference type="SAM" id="Phobius"/>
    </source>
</evidence>